<keyword evidence="3" id="KW-1185">Reference proteome</keyword>
<name>A0AAV9R2K6_9TELE</name>
<sequence length="555" mass="58356">MSPERCHCAAQVCPNLLHTPQRTSVQVHASAQVIRGLGDASAQVIGGLGDASALAYTTEGLGDASALAYATEGLGDASALAYATEGLGDASALAYATEGLSDASAPAHATEGLGDASAPAHATEGLRWLQGSPTEGLGRRLSSWSQGFEEEEPPDPVSEGFKEQLELVLASKGPPDAASVSEDSPEGSPGAASASKGSPGIVNSKPDSNPDSGPDSPPRVLDAPQQATKPLAPRVIQTPIYGVQVSRGPVWTQFSRGPAQVSTCPVQVPAVPAWVQAGRQAQVSVTDQETPKTSRHLADPHPHTLHLSPRVRPRVRQALLQPPRVRQALLGALTACIFAPSLLICRTEGPLLCSVGLLLASKSPSLPPLLAATVSAPLSASTSLPPASMVSPHLSASTSLLPVSTPSPQTAQYSVLQNFVPVRDDVLVARLNFVPARGDILAAPLNFVPAREDLLVDRLNFVPARDDLLVARLNFFQRYNAEEVSICVDVYICKCDESSRRPPQAVQAKPGNRAQGLQQTPVAYRFPSWGDHPEPRTRWAGTSSPQQLEPRETKV</sequence>
<dbReference type="EMBL" id="JAHHUM010002380">
    <property type="protein sequence ID" value="KAK5604016.1"/>
    <property type="molecule type" value="Genomic_DNA"/>
</dbReference>
<feature type="region of interest" description="Disordered" evidence="1">
    <location>
        <begin position="129"/>
        <end position="232"/>
    </location>
</feature>
<feature type="region of interest" description="Disordered" evidence="1">
    <location>
        <begin position="285"/>
        <end position="304"/>
    </location>
</feature>
<comment type="caution">
    <text evidence="2">The sequence shown here is derived from an EMBL/GenBank/DDBJ whole genome shotgun (WGS) entry which is preliminary data.</text>
</comment>
<accession>A0AAV9R2K6</accession>
<dbReference type="AlphaFoldDB" id="A0AAV9R2K6"/>
<evidence type="ECO:0000313" key="3">
    <source>
        <dbReference type="Proteomes" id="UP001311232"/>
    </source>
</evidence>
<gene>
    <name evidence="2" type="ORF">CRENBAI_024414</name>
</gene>
<dbReference type="Proteomes" id="UP001311232">
    <property type="component" value="Unassembled WGS sequence"/>
</dbReference>
<reference evidence="2 3" key="1">
    <citation type="submission" date="2021-06" db="EMBL/GenBank/DDBJ databases">
        <authorList>
            <person name="Palmer J.M."/>
        </authorList>
    </citation>
    <scope>NUCLEOTIDE SEQUENCE [LARGE SCALE GENOMIC DNA]</scope>
    <source>
        <strain evidence="2 3">MEX-2019</strain>
        <tissue evidence="2">Muscle</tissue>
    </source>
</reference>
<feature type="region of interest" description="Disordered" evidence="1">
    <location>
        <begin position="524"/>
        <end position="555"/>
    </location>
</feature>
<protein>
    <submittedName>
        <fullName evidence="2">Uncharacterized protein</fullName>
    </submittedName>
</protein>
<feature type="compositionally biased region" description="Basic and acidic residues" evidence="1">
    <location>
        <begin position="289"/>
        <end position="302"/>
    </location>
</feature>
<organism evidence="2 3">
    <name type="scientific">Crenichthys baileyi</name>
    <name type="common">White River springfish</name>
    <dbReference type="NCBI Taxonomy" id="28760"/>
    <lineage>
        <taxon>Eukaryota</taxon>
        <taxon>Metazoa</taxon>
        <taxon>Chordata</taxon>
        <taxon>Craniata</taxon>
        <taxon>Vertebrata</taxon>
        <taxon>Euteleostomi</taxon>
        <taxon>Actinopterygii</taxon>
        <taxon>Neopterygii</taxon>
        <taxon>Teleostei</taxon>
        <taxon>Neoteleostei</taxon>
        <taxon>Acanthomorphata</taxon>
        <taxon>Ovalentaria</taxon>
        <taxon>Atherinomorphae</taxon>
        <taxon>Cyprinodontiformes</taxon>
        <taxon>Goodeidae</taxon>
        <taxon>Crenichthys</taxon>
    </lineage>
</organism>
<evidence type="ECO:0000256" key="1">
    <source>
        <dbReference type="SAM" id="MobiDB-lite"/>
    </source>
</evidence>
<feature type="compositionally biased region" description="Low complexity" evidence="1">
    <location>
        <begin position="186"/>
        <end position="214"/>
    </location>
</feature>
<proteinExistence type="predicted"/>
<evidence type="ECO:0000313" key="2">
    <source>
        <dbReference type="EMBL" id="KAK5604016.1"/>
    </source>
</evidence>